<keyword evidence="1" id="KW-1277">Toxin-antitoxin system</keyword>
<evidence type="ECO:0000256" key="6">
    <source>
        <dbReference type="ARBA" id="ARBA00023016"/>
    </source>
</evidence>
<evidence type="ECO:0000313" key="7">
    <source>
        <dbReference type="EMBL" id="MRX23481.1"/>
    </source>
</evidence>
<organism evidence="7 8">
    <name type="scientific">Haloferax litoreum</name>
    <dbReference type="NCBI Taxonomy" id="2666140"/>
    <lineage>
        <taxon>Archaea</taxon>
        <taxon>Methanobacteriati</taxon>
        <taxon>Methanobacteriota</taxon>
        <taxon>Stenosarchaea group</taxon>
        <taxon>Halobacteria</taxon>
        <taxon>Halobacteriales</taxon>
        <taxon>Haloferacaceae</taxon>
        <taxon>Haloferax</taxon>
    </lineage>
</organism>
<dbReference type="Proteomes" id="UP000439022">
    <property type="component" value="Unassembled WGS sequence"/>
</dbReference>
<dbReference type="GO" id="GO:0016787">
    <property type="term" value="F:hydrolase activity"/>
    <property type="evidence" value="ECO:0007669"/>
    <property type="project" value="UniProtKB-KW"/>
</dbReference>
<keyword evidence="5" id="KW-0694">RNA-binding</keyword>
<evidence type="ECO:0000256" key="2">
    <source>
        <dbReference type="ARBA" id="ARBA00022722"/>
    </source>
</evidence>
<dbReference type="AlphaFoldDB" id="A0A6A8GL27"/>
<evidence type="ECO:0000256" key="5">
    <source>
        <dbReference type="ARBA" id="ARBA00022884"/>
    </source>
</evidence>
<protein>
    <submittedName>
        <fullName evidence="7">Addiction module toxin, HicA family</fullName>
    </submittedName>
</protein>
<keyword evidence="2" id="KW-0540">Nuclease</keyword>
<dbReference type="GO" id="GO:0003729">
    <property type="term" value="F:mRNA binding"/>
    <property type="evidence" value="ECO:0007669"/>
    <property type="project" value="InterPro"/>
</dbReference>
<evidence type="ECO:0000256" key="4">
    <source>
        <dbReference type="ARBA" id="ARBA00022801"/>
    </source>
</evidence>
<evidence type="ECO:0000313" key="8">
    <source>
        <dbReference type="Proteomes" id="UP000439022"/>
    </source>
</evidence>
<dbReference type="InterPro" id="IPR038570">
    <property type="entry name" value="HicA_sf"/>
</dbReference>
<keyword evidence="8" id="KW-1185">Reference proteome</keyword>
<reference evidence="7 8" key="1">
    <citation type="submission" date="2019-11" db="EMBL/GenBank/DDBJ databases">
        <title>Whole genome sequence of Haloferax sp. MBLA0076.</title>
        <authorList>
            <person name="Seo M.-J."/>
            <person name="Cho E.-S."/>
        </authorList>
    </citation>
    <scope>NUCLEOTIDE SEQUENCE [LARGE SCALE GENOMIC DNA]</scope>
    <source>
        <strain evidence="7 8">MBLA0076</strain>
    </source>
</reference>
<dbReference type="GO" id="GO:0004519">
    <property type="term" value="F:endonuclease activity"/>
    <property type="evidence" value="ECO:0007669"/>
    <property type="project" value="UniProtKB-KW"/>
</dbReference>
<dbReference type="RefSeq" id="WP_151164386.1">
    <property type="nucleotide sequence ID" value="NZ_WKJO01000002.1"/>
</dbReference>
<dbReference type="Pfam" id="PF07927">
    <property type="entry name" value="HicA_toxin"/>
    <property type="match status" value="1"/>
</dbReference>
<evidence type="ECO:0000256" key="1">
    <source>
        <dbReference type="ARBA" id="ARBA00022649"/>
    </source>
</evidence>
<proteinExistence type="predicted"/>
<keyword evidence="3" id="KW-0255">Endonuclease</keyword>
<dbReference type="InterPro" id="IPR012933">
    <property type="entry name" value="HicA_mRNA_interferase"/>
</dbReference>
<name>A0A6A8GL27_9EURY</name>
<dbReference type="Gene3D" id="3.30.920.30">
    <property type="entry name" value="Hypothetical protein"/>
    <property type="match status" value="1"/>
</dbReference>
<sequence length="89" mass="10250">MERRTFSGIEVVKVLVNVGGIEWRRTTGDHAQLYYEHPTNEADRRQVTVPLHSELRTGTLRSIAESDGAHDFDAFCEWIDENAEFSTKR</sequence>
<keyword evidence="6" id="KW-0346">Stress response</keyword>
<gene>
    <name evidence="7" type="ORF">GJR96_16145</name>
</gene>
<dbReference type="SUPFAM" id="SSF54786">
    <property type="entry name" value="YcfA/nrd intein domain"/>
    <property type="match status" value="1"/>
</dbReference>
<comment type="caution">
    <text evidence="7">The sequence shown here is derived from an EMBL/GenBank/DDBJ whole genome shotgun (WGS) entry which is preliminary data.</text>
</comment>
<evidence type="ECO:0000256" key="3">
    <source>
        <dbReference type="ARBA" id="ARBA00022759"/>
    </source>
</evidence>
<accession>A0A6A8GL27</accession>
<keyword evidence="4" id="KW-0378">Hydrolase</keyword>
<dbReference type="EMBL" id="WKJO01000002">
    <property type="protein sequence ID" value="MRX23481.1"/>
    <property type="molecule type" value="Genomic_DNA"/>
</dbReference>